<evidence type="ECO:0000256" key="2">
    <source>
        <dbReference type="SAM" id="SignalP"/>
    </source>
</evidence>
<dbReference type="AlphaFoldDB" id="A0A8T1DKK9"/>
<comment type="caution">
    <text evidence="3">The sequence shown here is derived from an EMBL/GenBank/DDBJ whole genome shotgun (WGS) entry which is preliminary data.</text>
</comment>
<feature type="chain" id="PRO_5035722313" description="Secreted protein" evidence="2">
    <location>
        <begin position="20"/>
        <end position="140"/>
    </location>
</feature>
<dbReference type="Proteomes" id="UP000736787">
    <property type="component" value="Unassembled WGS sequence"/>
</dbReference>
<evidence type="ECO:0008006" key="5">
    <source>
        <dbReference type="Google" id="ProtNLM"/>
    </source>
</evidence>
<dbReference type="EMBL" id="RCMK01000237">
    <property type="protein sequence ID" value="KAG2941994.1"/>
    <property type="molecule type" value="Genomic_DNA"/>
</dbReference>
<accession>A0A8T1DKK9</accession>
<name>A0A8T1DKK9_9STRA</name>
<protein>
    <recommendedName>
        <fullName evidence="5">Secreted protein</fullName>
    </recommendedName>
</protein>
<feature type="region of interest" description="Disordered" evidence="1">
    <location>
        <begin position="26"/>
        <end position="50"/>
    </location>
</feature>
<evidence type="ECO:0000256" key="1">
    <source>
        <dbReference type="SAM" id="MobiDB-lite"/>
    </source>
</evidence>
<sequence length="140" mass="15565">MNVLLIMILGSTGTPAISAVTLVSKPATGSKTEPRSRKLQCTNRSAPKQIESRTRWPNTGFGIPNGFNAHDTLCHLFAGIHVAVPHGPSRSRRRLPHLEWPTDQYLLAVCYAKPADFVERTNRCWSLDLIAFVANRLNMD</sequence>
<keyword evidence="2" id="KW-0732">Signal</keyword>
<proteinExistence type="predicted"/>
<evidence type="ECO:0000313" key="4">
    <source>
        <dbReference type="Proteomes" id="UP000736787"/>
    </source>
</evidence>
<feature type="signal peptide" evidence="2">
    <location>
        <begin position="1"/>
        <end position="19"/>
    </location>
</feature>
<evidence type="ECO:0000313" key="3">
    <source>
        <dbReference type="EMBL" id="KAG2941994.1"/>
    </source>
</evidence>
<organism evidence="3 4">
    <name type="scientific">Phytophthora cactorum</name>
    <dbReference type="NCBI Taxonomy" id="29920"/>
    <lineage>
        <taxon>Eukaryota</taxon>
        <taxon>Sar</taxon>
        <taxon>Stramenopiles</taxon>
        <taxon>Oomycota</taxon>
        <taxon>Peronosporomycetes</taxon>
        <taxon>Peronosporales</taxon>
        <taxon>Peronosporaceae</taxon>
        <taxon>Phytophthora</taxon>
    </lineage>
</organism>
<gene>
    <name evidence="3" type="ORF">PC117_g10005</name>
</gene>
<reference evidence="3" key="1">
    <citation type="submission" date="2018-10" db="EMBL/GenBank/DDBJ databases">
        <title>Effector identification in a new, highly contiguous assembly of the strawberry crown rot pathogen Phytophthora cactorum.</title>
        <authorList>
            <person name="Armitage A.D."/>
            <person name="Nellist C.F."/>
            <person name="Bates H."/>
            <person name="Vickerstaff R.J."/>
            <person name="Harrison R.J."/>
        </authorList>
    </citation>
    <scope>NUCLEOTIDE SEQUENCE</scope>
    <source>
        <strain evidence="3">4040</strain>
    </source>
</reference>